<dbReference type="PANTHER" id="PTHR46844">
    <property type="entry name" value="SLR5058 PROTEIN"/>
    <property type="match status" value="1"/>
</dbReference>
<dbReference type="STRING" id="1192034.CAP_5201"/>
<dbReference type="AlphaFoldDB" id="A0A017T5D0"/>
<proteinExistence type="predicted"/>
<dbReference type="InterPro" id="IPR011989">
    <property type="entry name" value="ARM-like"/>
</dbReference>
<dbReference type="InterPro" id="IPR016024">
    <property type="entry name" value="ARM-type_fold"/>
</dbReference>
<dbReference type="InterPro" id="IPR027417">
    <property type="entry name" value="P-loop_NTPase"/>
</dbReference>
<gene>
    <name evidence="3" type="ORF">CAP_5201</name>
</gene>
<dbReference type="eggNOG" id="COG5635">
    <property type="taxonomic scope" value="Bacteria"/>
</dbReference>
<dbReference type="SUPFAM" id="SSF48371">
    <property type="entry name" value="ARM repeat"/>
    <property type="match status" value="1"/>
</dbReference>
<reference evidence="3 4" key="1">
    <citation type="submission" date="2013-05" db="EMBL/GenBank/DDBJ databases">
        <title>Genome assembly of Chondromyces apiculatus DSM 436.</title>
        <authorList>
            <person name="Sharma G."/>
            <person name="Khatri I."/>
            <person name="Kaur C."/>
            <person name="Mayilraj S."/>
            <person name="Subramanian S."/>
        </authorList>
    </citation>
    <scope>NUCLEOTIDE SEQUENCE [LARGE SCALE GENOMIC DNA]</scope>
    <source>
        <strain evidence="3 4">DSM 436</strain>
    </source>
</reference>
<evidence type="ECO:0000256" key="1">
    <source>
        <dbReference type="SAM" id="MobiDB-lite"/>
    </source>
</evidence>
<sequence>MTTPTSLLSLVRIALAHPPSPEALAEPEGMARRTRYTRGVEAIARAFGVTEPLTWEGDAVTLGVTGESLGERAWQLAFALWQRAWLELQIPTRIVAHVGQAAWLEDPGTFQGPGVEACAKLERLAPETAILVSEEVFLALREDERVTLTLAGVTMGDTLPMYVFPAAAVARIDRTALRSDDGLRLWDSLRAYARSPEVTRLRYVGLRLQRREPPALDLMEVFEPLRVEPSGRRTPVQREVLTAVLKQSALSSAGASPFAGVSRDLSRAAPVGEARDFHEAFQQSHSLVVLGDPGTGKTTLLRWLAAATAQGGAATHGLLGVYERRLPLLLSVGRLAEVRRELGDEAPALEAIVRYLANRRAASLVDLRAFLPAALETGQCLVLLDGLDEVRAEERQDLYRWIEAFAAVYADNRFIVTSRHVGYTGIELPRSSEWALLPLTDAQVDHYVRTFHRHYMAWELGVREDARADEETHRLLTAIGANQRLAGLARNPFLLSALTLVQRAEGRLPRHRVQLYELFARALCETWGQARRLVAGQDTSEPDLDYEQEALPILGRLALAMHEAHPTGVAPEAFVLTTLESAMRDLGRAEGDEAKRAAREFLRKAGEEVQILVERGAGAWGFLHLTFQEFFVAAGLHAEERFEEVALAHLFEPRWEEVLRLGVGYLVLVQKRPVSARKFVEQVLATKIEGEDSYITEALEKQVPLATLLMTEAGDAVGRARQEEILARFVTWVLKQAQGRAHRVLTELASTEVAAALGQQLIRHLAIETEVVSAASALGAMRFRGAVAPLVNLLRSSNDAAVAAAGMALSILGDRSAAEPLLSMGRQMKSAASGTALFAVHALAPDLLEDAFNKALTTIDDGASAQFVEFFTLMGTPDQRRRALQALGKLHEQAFIDVLFGMIRPVMDLATASLREGPARSEYIDQDVSRLLQSKEFNVVQQTTTLLTMSMLMNKLGGGAAQHPGLPGDGAPLTRLEQAIRQGLLTVPEDVVSALKLMPHDQALEVGLTFARANPTGVEVWVYLAELGQREAITPLTGALAGTLAEEQRKMILEALWKLSEHAPPDRHSPETHERRSASASHS</sequence>
<dbReference type="PROSITE" id="PS50837">
    <property type="entry name" value="NACHT"/>
    <property type="match status" value="1"/>
</dbReference>
<dbReference type="Gene3D" id="3.40.50.300">
    <property type="entry name" value="P-loop containing nucleotide triphosphate hydrolases"/>
    <property type="match status" value="1"/>
</dbReference>
<keyword evidence="4" id="KW-1185">Reference proteome</keyword>
<dbReference type="SUPFAM" id="SSF55073">
    <property type="entry name" value="Nucleotide cyclase"/>
    <property type="match status" value="1"/>
</dbReference>
<comment type="caution">
    <text evidence="3">The sequence shown here is derived from an EMBL/GenBank/DDBJ whole genome shotgun (WGS) entry which is preliminary data.</text>
</comment>
<evidence type="ECO:0000313" key="3">
    <source>
        <dbReference type="EMBL" id="EYF03771.1"/>
    </source>
</evidence>
<dbReference type="Pfam" id="PF05729">
    <property type="entry name" value="NACHT"/>
    <property type="match status" value="1"/>
</dbReference>
<dbReference type="RefSeq" id="WP_044245330.1">
    <property type="nucleotide sequence ID" value="NZ_ASRX01000042.1"/>
</dbReference>
<feature type="domain" description="NACHT" evidence="2">
    <location>
        <begin position="285"/>
        <end position="419"/>
    </location>
</feature>
<dbReference type="InterPro" id="IPR029787">
    <property type="entry name" value="Nucleotide_cyclase"/>
</dbReference>
<name>A0A017T5D0_9BACT</name>
<accession>A0A017T5D0</accession>
<dbReference type="SUPFAM" id="SSF52540">
    <property type="entry name" value="P-loop containing nucleoside triphosphate hydrolases"/>
    <property type="match status" value="1"/>
</dbReference>
<dbReference type="EMBL" id="ASRX01000042">
    <property type="protein sequence ID" value="EYF03771.1"/>
    <property type="molecule type" value="Genomic_DNA"/>
</dbReference>
<organism evidence="3 4">
    <name type="scientific">Chondromyces apiculatus DSM 436</name>
    <dbReference type="NCBI Taxonomy" id="1192034"/>
    <lineage>
        <taxon>Bacteria</taxon>
        <taxon>Pseudomonadati</taxon>
        <taxon>Myxococcota</taxon>
        <taxon>Polyangia</taxon>
        <taxon>Polyangiales</taxon>
        <taxon>Polyangiaceae</taxon>
        <taxon>Chondromyces</taxon>
    </lineage>
</organism>
<dbReference type="PANTHER" id="PTHR46844:SF1">
    <property type="entry name" value="SLR5058 PROTEIN"/>
    <property type="match status" value="1"/>
</dbReference>
<protein>
    <recommendedName>
        <fullName evidence="2">NACHT domain-containing protein</fullName>
    </recommendedName>
</protein>
<dbReference type="Gene3D" id="1.25.10.10">
    <property type="entry name" value="Leucine-rich Repeat Variant"/>
    <property type="match status" value="1"/>
</dbReference>
<feature type="region of interest" description="Disordered" evidence="1">
    <location>
        <begin position="1061"/>
        <end position="1083"/>
    </location>
</feature>
<dbReference type="InterPro" id="IPR007111">
    <property type="entry name" value="NACHT_NTPase"/>
</dbReference>
<feature type="compositionally biased region" description="Basic and acidic residues" evidence="1">
    <location>
        <begin position="1061"/>
        <end position="1077"/>
    </location>
</feature>
<dbReference type="Proteomes" id="UP000019678">
    <property type="component" value="Unassembled WGS sequence"/>
</dbReference>
<evidence type="ECO:0000259" key="2">
    <source>
        <dbReference type="PROSITE" id="PS50837"/>
    </source>
</evidence>
<evidence type="ECO:0000313" key="4">
    <source>
        <dbReference type="Proteomes" id="UP000019678"/>
    </source>
</evidence>
<dbReference type="OrthoDB" id="5526615at2"/>